<dbReference type="Pfam" id="PF05164">
    <property type="entry name" value="ZapA"/>
    <property type="match status" value="1"/>
</dbReference>
<accession>A0A1W1CJ79</accession>
<dbReference type="InterPro" id="IPR007838">
    <property type="entry name" value="Cell_div_ZapA-like"/>
</dbReference>
<proteinExistence type="predicted"/>
<name>A0A1W1CJ79_9ZZZZ</name>
<dbReference type="AlphaFoldDB" id="A0A1W1CJ79"/>
<gene>
    <name evidence="1" type="ORF">MNB_SUP05-5-568</name>
</gene>
<dbReference type="SUPFAM" id="SSF102829">
    <property type="entry name" value="Cell division protein ZapA-like"/>
    <property type="match status" value="1"/>
</dbReference>
<reference evidence="1" key="1">
    <citation type="submission" date="2016-10" db="EMBL/GenBank/DDBJ databases">
        <authorList>
            <person name="de Groot N.N."/>
        </authorList>
    </citation>
    <scope>NUCLEOTIDE SEQUENCE</scope>
</reference>
<dbReference type="EMBL" id="FPHJ01000049">
    <property type="protein sequence ID" value="SFV65767.1"/>
    <property type="molecule type" value="Genomic_DNA"/>
</dbReference>
<organism evidence="1">
    <name type="scientific">hydrothermal vent metagenome</name>
    <dbReference type="NCBI Taxonomy" id="652676"/>
    <lineage>
        <taxon>unclassified sequences</taxon>
        <taxon>metagenomes</taxon>
        <taxon>ecological metagenomes</taxon>
    </lineage>
</organism>
<evidence type="ECO:0008006" key="2">
    <source>
        <dbReference type="Google" id="ProtNLM"/>
    </source>
</evidence>
<evidence type="ECO:0000313" key="1">
    <source>
        <dbReference type="EMBL" id="SFV65767.1"/>
    </source>
</evidence>
<protein>
    <recommendedName>
        <fullName evidence="2">Cell division protein ZapA</fullName>
    </recommendedName>
</protein>
<sequence>MCEEDESAIIDKAQEKFNEAIRIVKTHVKTENRENILMMAGLFVTQELLTEKQDKDNSIKTLLDKVKTTLE</sequence>
<dbReference type="InterPro" id="IPR036192">
    <property type="entry name" value="Cell_div_ZapA-like_sf"/>
</dbReference>